<evidence type="ECO:0008006" key="4">
    <source>
        <dbReference type="Google" id="ProtNLM"/>
    </source>
</evidence>
<evidence type="ECO:0000313" key="2">
    <source>
        <dbReference type="EMBL" id="RNF39694.1"/>
    </source>
</evidence>
<proteinExistence type="predicted"/>
<dbReference type="EMBL" id="RIAX01000004">
    <property type="protein sequence ID" value="RNF39694.1"/>
    <property type="molecule type" value="Genomic_DNA"/>
</dbReference>
<feature type="compositionally biased region" description="Basic and acidic residues" evidence="1">
    <location>
        <begin position="133"/>
        <end position="145"/>
    </location>
</feature>
<feature type="compositionally biased region" description="Polar residues" evidence="1">
    <location>
        <begin position="250"/>
        <end position="261"/>
    </location>
</feature>
<evidence type="ECO:0000256" key="1">
    <source>
        <dbReference type="SAM" id="MobiDB-lite"/>
    </source>
</evidence>
<dbReference type="InterPro" id="IPR005370">
    <property type="entry name" value="UPF0180"/>
</dbReference>
<dbReference type="RefSeq" id="WP_123164889.1">
    <property type="nucleotide sequence ID" value="NZ_RIAX01000004.1"/>
</dbReference>
<accession>A0A3M8P936</accession>
<name>A0A3M8P936_9BACL</name>
<feature type="compositionally biased region" description="Basic and acidic residues" evidence="1">
    <location>
        <begin position="179"/>
        <end position="234"/>
    </location>
</feature>
<dbReference type="Pfam" id="PF03698">
    <property type="entry name" value="UPF0180"/>
    <property type="match status" value="1"/>
</dbReference>
<protein>
    <recommendedName>
        <fullName evidence="4">Gas vesicle protein</fullName>
    </recommendedName>
</protein>
<evidence type="ECO:0000313" key="3">
    <source>
        <dbReference type="Proteomes" id="UP000275473"/>
    </source>
</evidence>
<gene>
    <name evidence="2" type="ORF">EEX84_06910</name>
</gene>
<comment type="caution">
    <text evidence="2">The sequence shown here is derived from an EMBL/GenBank/DDBJ whole genome shotgun (WGS) entry which is preliminary data.</text>
</comment>
<sequence length="267" mass="29333">MVRIAVEEPFTSVHQALIKRGYKAEMLDDKTNSMNYDCVVVRDKEDLADFHMNVPLVEAKGRTLQEIIEEVEERLVRSGKIAAPKSQSDSGKSGGGFIAGVATGAIVGAAAGLLLTPKSGKEMQGTVKEKITEMKEKQNQGKDENQDQGPGKMDQMKEKLGQVKEKASGVTEKASGMTEKAKAKREEMKEDKELKKREKEIEKNAKAEEKAQKEHEKAEKQVEKEQKKADKEAKQGGGVQLEELGDASVEKNSTGDVTITSDDNKNK</sequence>
<reference evidence="2 3" key="1">
    <citation type="journal article" date="2018" name="Int. J. Syst. Evol. Microbiol.">
        <title>Planococcus salinus sp. nov., a moderately halophilic bacterium isolated from a saline-alkali soil.</title>
        <authorList>
            <person name="Gan L."/>
        </authorList>
    </citation>
    <scope>NUCLEOTIDE SEQUENCE [LARGE SCALE GENOMIC DNA]</scope>
    <source>
        <strain evidence="2 3">LCB217</strain>
    </source>
</reference>
<organism evidence="2 3">
    <name type="scientific">Planococcus salinus</name>
    <dbReference type="NCBI Taxonomy" id="1848460"/>
    <lineage>
        <taxon>Bacteria</taxon>
        <taxon>Bacillati</taxon>
        <taxon>Bacillota</taxon>
        <taxon>Bacilli</taxon>
        <taxon>Bacillales</taxon>
        <taxon>Caryophanaceae</taxon>
        <taxon>Planococcus</taxon>
    </lineage>
</organism>
<feature type="region of interest" description="Disordered" evidence="1">
    <location>
        <begin position="133"/>
        <end position="267"/>
    </location>
</feature>
<dbReference type="OrthoDB" id="1708042at2"/>
<keyword evidence="3" id="KW-1185">Reference proteome</keyword>
<feature type="compositionally biased region" description="Basic and acidic residues" evidence="1">
    <location>
        <begin position="154"/>
        <end position="167"/>
    </location>
</feature>
<dbReference type="AlphaFoldDB" id="A0A3M8P936"/>
<dbReference type="Proteomes" id="UP000275473">
    <property type="component" value="Unassembled WGS sequence"/>
</dbReference>